<dbReference type="Proteomes" id="UP001652582">
    <property type="component" value="Chromosome 9"/>
</dbReference>
<keyword evidence="1" id="KW-0677">Repeat</keyword>
<gene>
    <name evidence="5" type="primary">LOC112045151</name>
</gene>
<dbReference type="SUPFAM" id="SSF48452">
    <property type="entry name" value="TPR-like"/>
    <property type="match status" value="1"/>
</dbReference>
<keyword evidence="2" id="KW-0802">TPR repeat</keyword>
<name>A0ABM3LKF9_BICAN</name>
<feature type="region of interest" description="Disordered" evidence="3">
    <location>
        <begin position="124"/>
        <end position="146"/>
    </location>
</feature>
<dbReference type="InterPro" id="IPR052628">
    <property type="entry name" value="CFAP70"/>
</dbReference>
<evidence type="ECO:0000256" key="1">
    <source>
        <dbReference type="ARBA" id="ARBA00022737"/>
    </source>
</evidence>
<reference evidence="5" key="1">
    <citation type="submission" date="2025-08" db="UniProtKB">
        <authorList>
            <consortium name="RefSeq"/>
        </authorList>
    </citation>
    <scope>IDENTIFICATION</scope>
</reference>
<protein>
    <submittedName>
        <fullName evidence="5">Uncharacterized protein LOC112045151</fullName>
    </submittedName>
</protein>
<dbReference type="RefSeq" id="XP_052739561.1">
    <property type="nucleotide sequence ID" value="XM_052883601.1"/>
</dbReference>
<dbReference type="PANTHER" id="PTHR44314:SF1">
    <property type="entry name" value="CILIA- AND FLAGELLA-ASSOCIATED PROTEIN 70"/>
    <property type="match status" value="1"/>
</dbReference>
<keyword evidence="4" id="KW-1185">Reference proteome</keyword>
<organism evidence="4 5">
    <name type="scientific">Bicyclus anynana</name>
    <name type="common">Squinting bush brown butterfly</name>
    <dbReference type="NCBI Taxonomy" id="110368"/>
    <lineage>
        <taxon>Eukaryota</taxon>
        <taxon>Metazoa</taxon>
        <taxon>Ecdysozoa</taxon>
        <taxon>Arthropoda</taxon>
        <taxon>Hexapoda</taxon>
        <taxon>Insecta</taxon>
        <taxon>Pterygota</taxon>
        <taxon>Neoptera</taxon>
        <taxon>Endopterygota</taxon>
        <taxon>Lepidoptera</taxon>
        <taxon>Glossata</taxon>
        <taxon>Ditrysia</taxon>
        <taxon>Papilionoidea</taxon>
        <taxon>Nymphalidae</taxon>
        <taxon>Satyrinae</taxon>
        <taxon>Satyrini</taxon>
        <taxon>Mycalesina</taxon>
        <taxon>Bicyclus</taxon>
    </lineage>
</organism>
<feature type="compositionally biased region" description="Low complexity" evidence="3">
    <location>
        <begin position="124"/>
        <end position="136"/>
    </location>
</feature>
<dbReference type="Gene3D" id="1.25.40.10">
    <property type="entry name" value="Tetratricopeptide repeat domain"/>
    <property type="match status" value="1"/>
</dbReference>
<dbReference type="InterPro" id="IPR011990">
    <property type="entry name" value="TPR-like_helical_dom_sf"/>
</dbReference>
<evidence type="ECO:0000256" key="3">
    <source>
        <dbReference type="SAM" id="MobiDB-lite"/>
    </source>
</evidence>
<accession>A0ABM3LKF9</accession>
<dbReference type="GeneID" id="112045151"/>
<dbReference type="PANTHER" id="PTHR44314">
    <property type="entry name" value="CILIA- AND FLAGELLA-ASSOCIATED PROTEIN 70"/>
    <property type="match status" value="1"/>
</dbReference>
<evidence type="ECO:0000313" key="4">
    <source>
        <dbReference type="Proteomes" id="UP001652582"/>
    </source>
</evidence>
<evidence type="ECO:0000256" key="2">
    <source>
        <dbReference type="ARBA" id="ARBA00022803"/>
    </source>
</evidence>
<proteinExistence type="predicted"/>
<sequence>MKKKNRSEVSLQSEKSSSKYKQETEIPLPALDILIVKIMNLRIADEESKSYEIVVTFFDQILLSSVIKSTYDRSVKDEYKKPIATGYLNYDPSDYEKMCLFADYPLTIKIRPLRTEENTAIIISSPNSSAPSSKSSQVTKLERVGPPKPDPGTYCCNIDILPIFIESNKMTFKKRLEPMFKPSVLLAKSWDNLPLLTITLKSIRNPENVQHQKMFKNVNNMKMTIVGCYNMILPFDDEFNYTAASQLPLPNESNAEVFTFNNGHRMPRGFNSLSFYPHWANLVLAQELFTSGDEKFEHSLSEFQNEENIDVTYYLNEMPNDFTTIWSSFHRVLLLKDTEELLAERIRAYKWPIEVHSWGESKSFSFMGFMNLFPLLYPGEKAIRLFVPLQWINAQDMMNNCGCRVLLTLNEKVPSIVSAAAKFSKGTTDSAHASTITEAVYGARPTGSDDNCSFVIVEVSLSRPFKMASIPPHISEAEMNEMLLSMEAIPTKRECTGRGQLDRDWQTTVRVAANSLRRLPYYGLTDLCTINRQLSESRGRVELVTSFWLDAVIYVNNNFVVSDFLQRNDTFEEMLLIAHACLVRLSNETLQAATDNRQELNPTLRAARHARLLQDLPHAVDLYLQLVAAMPREANSWRELGKCLKDVDDDWANVCIDKAVMLNTRHPLSLLSKGCAVFDVDPDAAEPFFTALLALYPFYTCLWVAASAYYIHRELFHMAHEIIEQVNKTEADGLQQELPNLRVWERELGDWWEQTPLAPDSSRYYDAADLLLRLRAVSLAEICIAQGFLETGESAAYYHMVALSCRIRRNLDDALCHLKQGIEKYGEFSYLKSLEGECLHSRKEMTAAMASFQKVRFCSSPYITLLSLPRRDHVRAQSILADLTRRQPSAYAWIAFADNWIMQSAMGEGGDADATLEQKTAAANATTCVLNALRCDRRAGKAWSLLASLLKPSARRTFCKEMAVLCGENKLSEKRSKTKLSMEAQQSLCFKIGTALRECRCQMCEHLQF</sequence>
<evidence type="ECO:0000313" key="5">
    <source>
        <dbReference type="RefSeq" id="XP_052739561.1"/>
    </source>
</evidence>